<evidence type="ECO:0000313" key="1">
    <source>
        <dbReference type="EMBL" id="GAA5160693.1"/>
    </source>
</evidence>
<dbReference type="Proteomes" id="UP001428817">
    <property type="component" value="Unassembled WGS sequence"/>
</dbReference>
<evidence type="ECO:0000313" key="2">
    <source>
        <dbReference type="Proteomes" id="UP001428817"/>
    </source>
</evidence>
<evidence type="ECO:0008006" key="3">
    <source>
        <dbReference type="Google" id="ProtNLM"/>
    </source>
</evidence>
<protein>
    <recommendedName>
        <fullName evidence="3">Transposase</fullName>
    </recommendedName>
</protein>
<keyword evidence="2" id="KW-1185">Reference proteome</keyword>
<dbReference type="RefSeq" id="WP_185063624.1">
    <property type="nucleotide sequence ID" value="NZ_BAABJP010000021.1"/>
</dbReference>
<name>A0ABP9QEW2_9PSEU</name>
<organism evidence="1 2">
    <name type="scientific">Pseudonocardia eucalypti</name>
    <dbReference type="NCBI Taxonomy" id="648755"/>
    <lineage>
        <taxon>Bacteria</taxon>
        <taxon>Bacillati</taxon>
        <taxon>Actinomycetota</taxon>
        <taxon>Actinomycetes</taxon>
        <taxon>Pseudonocardiales</taxon>
        <taxon>Pseudonocardiaceae</taxon>
        <taxon>Pseudonocardia</taxon>
    </lineage>
</organism>
<proteinExistence type="predicted"/>
<gene>
    <name evidence="1" type="ORF">GCM10023321_43800</name>
</gene>
<sequence length="119" mass="13408">MTTKTGQTRVRPECTPERVEAAVDALYLEAKSRPQLGKTPSWGELVEAARWRMDWYERLRVQWGRLGEWALLTGQPHVVWRAILDAEWLASNRVLEAEADVVQRQRAAAAKAARAGAVA</sequence>
<reference evidence="2" key="1">
    <citation type="journal article" date="2019" name="Int. J. Syst. Evol. Microbiol.">
        <title>The Global Catalogue of Microorganisms (GCM) 10K type strain sequencing project: providing services to taxonomists for standard genome sequencing and annotation.</title>
        <authorList>
            <consortium name="The Broad Institute Genomics Platform"/>
            <consortium name="The Broad Institute Genome Sequencing Center for Infectious Disease"/>
            <person name="Wu L."/>
            <person name="Ma J."/>
        </authorList>
    </citation>
    <scope>NUCLEOTIDE SEQUENCE [LARGE SCALE GENOMIC DNA]</scope>
    <source>
        <strain evidence="2">JCM 18303</strain>
    </source>
</reference>
<accession>A0ABP9QEW2</accession>
<comment type="caution">
    <text evidence="1">The sequence shown here is derived from an EMBL/GenBank/DDBJ whole genome shotgun (WGS) entry which is preliminary data.</text>
</comment>
<dbReference type="EMBL" id="BAABJP010000021">
    <property type="protein sequence ID" value="GAA5160693.1"/>
    <property type="molecule type" value="Genomic_DNA"/>
</dbReference>